<reference evidence="3" key="1">
    <citation type="submission" date="2023-01" db="EMBL/GenBank/DDBJ databases">
        <title>Colletotrichum chrysophilum M932 genome sequence.</title>
        <authorList>
            <person name="Baroncelli R."/>
        </authorList>
    </citation>
    <scope>NUCLEOTIDE SEQUENCE</scope>
    <source>
        <strain evidence="3">M932</strain>
    </source>
</reference>
<comment type="caution">
    <text evidence="3">The sequence shown here is derived from an EMBL/GenBank/DDBJ whole genome shotgun (WGS) entry which is preliminary data.</text>
</comment>
<dbReference type="InterPro" id="IPR054289">
    <property type="entry name" value="DUF7025"/>
</dbReference>
<dbReference type="Proteomes" id="UP001243330">
    <property type="component" value="Unassembled WGS sequence"/>
</dbReference>
<name>A0AAD9EFX4_9PEZI</name>
<evidence type="ECO:0000259" key="2">
    <source>
        <dbReference type="SMART" id="SM00382"/>
    </source>
</evidence>
<proteinExistence type="predicted"/>
<dbReference type="GO" id="GO:0016887">
    <property type="term" value="F:ATP hydrolysis activity"/>
    <property type="evidence" value="ECO:0007669"/>
    <property type="project" value="InterPro"/>
</dbReference>
<dbReference type="AlphaFoldDB" id="A0AAD9EFX4"/>
<evidence type="ECO:0000313" key="4">
    <source>
        <dbReference type="Proteomes" id="UP001243330"/>
    </source>
</evidence>
<gene>
    <name evidence="3" type="ORF">CCHR01_10482</name>
</gene>
<dbReference type="EMBL" id="JAQOWY010000220">
    <property type="protein sequence ID" value="KAK1846903.1"/>
    <property type="molecule type" value="Genomic_DNA"/>
</dbReference>
<evidence type="ECO:0000313" key="3">
    <source>
        <dbReference type="EMBL" id="KAK1846903.1"/>
    </source>
</evidence>
<dbReference type="Pfam" id="PF22942">
    <property type="entry name" value="DUF7025"/>
    <property type="match status" value="1"/>
</dbReference>
<organism evidence="3 4">
    <name type="scientific">Colletotrichum chrysophilum</name>
    <dbReference type="NCBI Taxonomy" id="1836956"/>
    <lineage>
        <taxon>Eukaryota</taxon>
        <taxon>Fungi</taxon>
        <taxon>Dikarya</taxon>
        <taxon>Ascomycota</taxon>
        <taxon>Pezizomycotina</taxon>
        <taxon>Sordariomycetes</taxon>
        <taxon>Hypocreomycetidae</taxon>
        <taxon>Glomerellales</taxon>
        <taxon>Glomerellaceae</taxon>
        <taxon>Colletotrichum</taxon>
        <taxon>Colletotrichum gloeosporioides species complex</taxon>
    </lineage>
</organism>
<dbReference type="SMART" id="SM00382">
    <property type="entry name" value="AAA"/>
    <property type="match status" value="1"/>
</dbReference>
<keyword evidence="4" id="KW-1185">Reference proteome</keyword>
<dbReference type="CDD" id="cd19481">
    <property type="entry name" value="RecA-like_protease"/>
    <property type="match status" value="1"/>
</dbReference>
<dbReference type="Pfam" id="PF00004">
    <property type="entry name" value="AAA"/>
    <property type="match status" value="1"/>
</dbReference>
<accession>A0AAD9EFX4</accession>
<dbReference type="InterPro" id="IPR003959">
    <property type="entry name" value="ATPase_AAA_core"/>
</dbReference>
<dbReference type="Gene3D" id="3.40.50.300">
    <property type="entry name" value="P-loop containing nucleotide triphosphate hydrolases"/>
    <property type="match status" value="1"/>
</dbReference>
<dbReference type="PANTHER" id="PTHR46411">
    <property type="entry name" value="FAMILY ATPASE, PUTATIVE-RELATED"/>
    <property type="match status" value="1"/>
</dbReference>
<dbReference type="InterPro" id="IPR027417">
    <property type="entry name" value="P-loop_NTPase"/>
</dbReference>
<dbReference type="PANTHER" id="PTHR46411:SF2">
    <property type="entry name" value="AAA+ ATPASE DOMAIN-CONTAINING PROTEIN"/>
    <property type="match status" value="1"/>
</dbReference>
<feature type="region of interest" description="Disordered" evidence="1">
    <location>
        <begin position="1"/>
        <end position="22"/>
    </location>
</feature>
<dbReference type="GO" id="GO:0005524">
    <property type="term" value="F:ATP binding"/>
    <property type="evidence" value="ECO:0007669"/>
    <property type="project" value="InterPro"/>
</dbReference>
<sequence>MSSSNFVEGRSCTNESIPREYRIPLRHPAALPIEPIARGTAYPTARPAMARTKQTARRSTQDEPIDEEDQNEINGTLTEEEKKRREELEKAPMQIELKHLEKRWTKKGRAYIAEPKEDEDVPEEKTNWYEKYALCITREYNMQNEFVCRTSLEVNSPSLKTILKDVIGGIYPGQSYMTSDISVAFPPRSLYHYRDDLAAAGNDLDPDSEGARHLPLLLAFIDEHFADTIKNTTNLLGQRLISYEYLWTIFRPGCLVYATRLSQARAYKLRSYDYVCGQCPGLRLGVEYVDFDGDDFGTRFEYLQIPAFQGAVEVAALNAMPLAHHPSPEAVTALLTHRGRRFEALAGQNFREYKGVALDERMRRYNIDGRVMVDAQTHHRINADAAFTVTAFPKTAGQKRKQALDSDEMDLVPRETPADKFAPLTDEQALLAAPTVRGFSFAEKRFFDFFVDKIRDIEWNTQCFEQLVLPETHKELVQALVAEHTARATAGAEFDDIVKGKGKGLILVLHGPPGVGKTLTAECVAEFSRRPLYIVSSGDLGTSAEALDEKLGQTLDLASTWKAVLLIDEADVFLERRSLHDLGRNSLVSIFLRTLEYYSGILFMTTNRVRTFDDAFKSRMHVPLKYDDLPKESRLKVWKNFLAGVEGGVEVDEEGYERLAEGNLNGRQIKNVVRTAKSLAAHKKRKLDVGQLLQVVDIQMTFERELGDGGVDEVER</sequence>
<evidence type="ECO:0000256" key="1">
    <source>
        <dbReference type="SAM" id="MobiDB-lite"/>
    </source>
</evidence>
<feature type="compositionally biased region" description="Basic and acidic residues" evidence="1">
    <location>
        <begin position="79"/>
        <end position="90"/>
    </location>
</feature>
<dbReference type="SUPFAM" id="SSF52540">
    <property type="entry name" value="P-loop containing nucleoside triphosphate hydrolases"/>
    <property type="match status" value="1"/>
</dbReference>
<feature type="compositionally biased region" description="Polar residues" evidence="1">
    <location>
        <begin position="1"/>
        <end position="16"/>
    </location>
</feature>
<feature type="domain" description="AAA+ ATPase" evidence="2">
    <location>
        <begin position="503"/>
        <end position="628"/>
    </location>
</feature>
<protein>
    <submittedName>
        <fullName evidence="3">AAA family</fullName>
    </submittedName>
</protein>
<dbReference type="InterPro" id="IPR003593">
    <property type="entry name" value="AAA+_ATPase"/>
</dbReference>
<feature type="region of interest" description="Disordered" evidence="1">
    <location>
        <begin position="37"/>
        <end position="90"/>
    </location>
</feature>